<gene>
    <name evidence="1" type="ORF">GSPATT00031992001</name>
</gene>
<reference evidence="1 2" key="1">
    <citation type="journal article" date="2006" name="Nature">
        <title>Global trends of whole-genome duplications revealed by the ciliate Paramecium tetraurelia.</title>
        <authorList>
            <consortium name="Genoscope"/>
            <person name="Aury J.-M."/>
            <person name="Jaillon O."/>
            <person name="Duret L."/>
            <person name="Noel B."/>
            <person name="Jubin C."/>
            <person name="Porcel B.M."/>
            <person name="Segurens B."/>
            <person name="Daubin V."/>
            <person name="Anthouard V."/>
            <person name="Aiach N."/>
            <person name="Arnaiz O."/>
            <person name="Billaut A."/>
            <person name="Beisson J."/>
            <person name="Blanc I."/>
            <person name="Bouhouche K."/>
            <person name="Camara F."/>
            <person name="Duharcourt S."/>
            <person name="Guigo R."/>
            <person name="Gogendeau D."/>
            <person name="Katinka M."/>
            <person name="Keller A.-M."/>
            <person name="Kissmehl R."/>
            <person name="Klotz C."/>
            <person name="Koll F."/>
            <person name="Le Moue A."/>
            <person name="Lepere C."/>
            <person name="Malinsky S."/>
            <person name="Nowacki M."/>
            <person name="Nowak J.K."/>
            <person name="Plattner H."/>
            <person name="Poulain J."/>
            <person name="Ruiz F."/>
            <person name="Serrano V."/>
            <person name="Zagulski M."/>
            <person name="Dessen P."/>
            <person name="Betermier M."/>
            <person name="Weissenbach J."/>
            <person name="Scarpelli C."/>
            <person name="Schachter V."/>
            <person name="Sperling L."/>
            <person name="Meyer E."/>
            <person name="Cohen J."/>
            <person name="Wincker P."/>
        </authorList>
    </citation>
    <scope>NUCLEOTIDE SEQUENCE [LARGE SCALE GENOMIC DNA]</scope>
    <source>
        <strain evidence="1 2">Stock d4-2</strain>
    </source>
</reference>
<dbReference type="KEGG" id="ptm:GSPATT00031992001"/>
<dbReference type="EMBL" id="CT868015">
    <property type="protein sequence ID" value="CAK61760.1"/>
    <property type="molecule type" value="Genomic_DNA"/>
</dbReference>
<dbReference type="RefSeq" id="XP_001429158.1">
    <property type="nucleotide sequence ID" value="XM_001429121.1"/>
</dbReference>
<dbReference type="HOGENOM" id="CLU_1513385_0_0_1"/>
<evidence type="ECO:0000313" key="1">
    <source>
        <dbReference type="EMBL" id="CAK61760.1"/>
    </source>
</evidence>
<name>A0BT93_PARTE</name>
<accession>A0BT93</accession>
<evidence type="ECO:0008006" key="3">
    <source>
        <dbReference type="Google" id="ProtNLM"/>
    </source>
</evidence>
<dbReference type="AlphaFoldDB" id="A0BT93"/>
<dbReference type="GeneID" id="5014942"/>
<proteinExistence type="predicted"/>
<evidence type="ECO:0000313" key="2">
    <source>
        <dbReference type="Proteomes" id="UP000000600"/>
    </source>
</evidence>
<sequence>MPRGRKIQQNYLYQISQQFQKFIIIYHVNKRKSNFKGDKNNEAIVFYEKFGQFSLLKRKLQNNHQGEEKISNENKRIQTQKKHIQKANKVEYQQMNKSNKLQEKQKQLLYQSSHKQFSDNDTSNDSEEQFEVQLLCKKCQKGPYKSQHSYQQHIKKYHQGKELKITKINTFQKGGNKI</sequence>
<keyword evidence="2" id="KW-1185">Reference proteome</keyword>
<dbReference type="InParanoid" id="A0BT93"/>
<dbReference type="Proteomes" id="UP000000600">
    <property type="component" value="Unassembled WGS sequence"/>
</dbReference>
<protein>
    <recommendedName>
        <fullName evidence="3">C2H2-type domain-containing protein</fullName>
    </recommendedName>
</protein>
<organism evidence="1 2">
    <name type="scientific">Paramecium tetraurelia</name>
    <dbReference type="NCBI Taxonomy" id="5888"/>
    <lineage>
        <taxon>Eukaryota</taxon>
        <taxon>Sar</taxon>
        <taxon>Alveolata</taxon>
        <taxon>Ciliophora</taxon>
        <taxon>Intramacronucleata</taxon>
        <taxon>Oligohymenophorea</taxon>
        <taxon>Peniculida</taxon>
        <taxon>Parameciidae</taxon>
        <taxon>Paramecium</taxon>
    </lineage>
</organism>